<evidence type="ECO:0000256" key="3">
    <source>
        <dbReference type="ARBA" id="ARBA00022723"/>
    </source>
</evidence>
<dbReference type="RefSeq" id="WP_123659254.1">
    <property type="nucleotide sequence ID" value="NZ_AYKG01000067.1"/>
</dbReference>
<dbReference type="GO" id="GO:0009117">
    <property type="term" value="P:nucleotide metabolic process"/>
    <property type="evidence" value="ECO:0007669"/>
    <property type="project" value="UniProtKB-KW"/>
</dbReference>
<dbReference type="OrthoDB" id="1118920at2"/>
<dbReference type="GO" id="GO:0051607">
    <property type="term" value="P:defense response to virus"/>
    <property type="evidence" value="ECO:0007669"/>
    <property type="project" value="UniProtKB-KW"/>
</dbReference>
<dbReference type="EMBL" id="AYKG01000067">
    <property type="protein sequence ID" value="ROO24402.1"/>
    <property type="molecule type" value="Genomic_DNA"/>
</dbReference>
<keyword evidence="8" id="KW-0051">Antiviral defense</keyword>
<evidence type="ECO:0000256" key="8">
    <source>
        <dbReference type="ARBA" id="ARBA00023118"/>
    </source>
</evidence>
<gene>
    <name evidence="12" type="ORF">SAJA_14045</name>
</gene>
<dbReference type="InterPro" id="IPR048445">
    <property type="entry name" value="DncV-like_NTFase"/>
</dbReference>
<evidence type="ECO:0000313" key="12">
    <source>
        <dbReference type="EMBL" id="ROO24402.1"/>
    </source>
</evidence>
<dbReference type="InterPro" id="IPR006116">
    <property type="entry name" value="NT_2-5OAS_ClassI-CCAase"/>
</dbReference>
<accession>A0A423PFN4</accession>
<evidence type="ECO:0000256" key="2">
    <source>
        <dbReference type="ARBA" id="ARBA00022695"/>
    </source>
</evidence>
<dbReference type="CDD" id="cd05400">
    <property type="entry name" value="NT_2-5OAS_ClassI-CCAase"/>
    <property type="match status" value="1"/>
</dbReference>
<reference evidence="12 13" key="1">
    <citation type="submission" date="2013-10" db="EMBL/GenBank/DDBJ databases">
        <title>Salinisphaera japonica YTM-1 Genome Sequencing.</title>
        <authorList>
            <person name="Lai Q."/>
            <person name="Li C."/>
            <person name="Shao Z."/>
        </authorList>
    </citation>
    <scope>NUCLEOTIDE SEQUENCE [LARGE SCALE GENOMIC DNA]</scope>
    <source>
        <strain evidence="12 13">YTM-1</strain>
    </source>
</reference>
<comment type="catalytic activity">
    <reaction evidence="10">
        <text>GTP + ATP = 3',3'-cGAMP + 2 diphosphate</text>
        <dbReference type="Rhea" id="RHEA:35647"/>
        <dbReference type="ChEBI" id="CHEBI:30616"/>
        <dbReference type="ChEBI" id="CHEBI:33019"/>
        <dbReference type="ChEBI" id="CHEBI:37565"/>
        <dbReference type="ChEBI" id="CHEBI:71501"/>
    </reaction>
    <physiologicalReaction direction="left-to-right" evidence="10">
        <dbReference type="Rhea" id="RHEA:35648"/>
    </physiologicalReaction>
</comment>
<keyword evidence="5" id="KW-0067">ATP-binding</keyword>
<dbReference type="GO" id="GO:0016779">
    <property type="term" value="F:nucleotidyltransferase activity"/>
    <property type="evidence" value="ECO:0007669"/>
    <property type="project" value="UniProtKB-KW"/>
</dbReference>
<keyword evidence="2" id="KW-0548">Nucleotidyltransferase</keyword>
<feature type="domain" description="Cyclic GMP-AMP synthase DncV-like nucleotidyltransferase" evidence="11">
    <location>
        <begin position="73"/>
        <end position="151"/>
    </location>
</feature>
<dbReference type="InParanoid" id="A0A423PFN4"/>
<evidence type="ECO:0000256" key="1">
    <source>
        <dbReference type="ARBA" id="ARBA00022679"/>
    </source>
</evidence>
<name>A0A423PFN4_9GAMM</name>
<dbReference type="AlphaFoldDB" id="A0A423PFN4"/>
<comment type="caution">
    <text evidence="12">The sequence shown here is derived from an EMBL/GenBank/DDBJ whole genome shotgun (WGS) entry which is preliminary data.</text>
</comment>
<dbReference type="Proteomes" id="UP000285310">
    <property type="component" value="Unassembled WGS sequence"/>
</dbReference>
<evidence type="ECO:0000256" key="10">
    <source>
        <dbReference type="ARBA" id="ARBA00048304"/>
    </source>
</evidence>
<sequence>MTSDVFLSEDAFRRLKKNIAPSSKTTTWEKLLLKYLERISLTPAQYELIDGRYNTVADILDRSSDPLLEGIIFLPQGSFRTRTVIRPENGEVDVDAVAWLPRGQGLPAKFLYQLVRDELDKGVRTEQGIEEKNRCIRVLYADEDPAFHMDVTPARNAVCNANADGSGELEVSDLRACENPRETGYKPSNPVDFAKWVQRASEEDVYVLEKYDGSIEFREAAKAEPLPSHSDLTAFDPLRATIKMLKAHRDRYFSLAGNAKQKPISVLLTTLACHSYLRVAHASTGQPMRPIDAITAIIDELPRCFDQPRQGEQYRVENPVSRDENFAERWNDDQMLVLAFRSWHGQISRDIRLGLLGFDSKGEFAEQFDRAFGHRSKSLAESFCDESIIADYDPLGLSLHATDRQRNSDAIQKTFGIGASKKSQSTEPLERLG</sequence>
<evidence type="ECO:0000313" key="13">
    <source>
        <dbReference type="Proteomes" id="UP000285310"/>
    </source>
</evidence>
<keyword evidence="4" id="KW-0547">Nucleotide-binding</keyword>
<protein>
    <recommendedName>
        <fullName evidence="9">Cyclic GMP-AMP synthase</fullName>
    </recommendedName>
</protein>
<evidence type="ECO:0000256" key="7">
    <source>
        <dbReference type="ARBA" id="ARBA00023080"/>
    </source>
</evidence>
<dbReference type="GO" id="GO:0005524">
    <property type="term" value="F:ATP binding"/>
    <property type="evidence" value="ECO:0007669"/>
    <property type="project" value="UniProtKB-KW"/>
</dbReference>
<keyword evidence="6" id="KW-0460">Magnesium</keyword>
<dbReference type="GO" id="GO:0046872">
    <property type="term" value="F:metal ion binding"/>
    <property type="evidence" value="ECO:0007669"/>
    <property type="project" value="UniProtKB-KW"/>
</dbReference>
<keyword evidence="7" id="KW-0546">Nucleotide metabolism</keyword>
<keyword evidence="3" id="KW-0479">Metal-binding</keyword>
<evidence type="ECO:0000256" key="6">
    <source>
        <dbReference type="ARBA" id="ARBA00022842"/>
    </source>
</evidence>
<evidence type="ECO:0000256" key="4">
    <source>
        <dbReference type="ARBA" id="ARBA00022741"/>
    </source>
</evidence>
<keyword evidence="13" id="KW-1185">Reference proteome</keyword>
<evidence type="ECO:0000256" key="5">
    <source>
        <dbReference type="ARBA" id="ARBA00022840"/>
    </source>
</evidence>
<keyword evidence="1" id="KW-0808">Transferase</keyword>
<evidence type="ECO:0000259" key="11">
    <source>
        <dbReference type="Pfam" id="PF21654"/>
    </source>
</evidence>
<organism evidence="12 13">
    <name type="scientific">Salinisphaera japonica YTM-1</name>
    <dbReference type="NCBI Taxonomy" id="1209778"/>
    <lineage>
        <taxon>Bacteria</taxon>
        <taxon>Pseudomonadati</taxon>
        <taxon>Pseudomonadota</taxon>
        <taxon>Gammaproteobacteria</taxon>
        <taxon>Salinisphaerales</taxon>
        <taxon>Salinisphaeraceae</taxon>
        <taxon>Salinisphaera</taxon>
    </lineage>
</organism>
<evidence type="ECO:0000256" key="9">
    <source>
        <dbReference type="ARBA" id="ARBA00044145"/>
    </source>
</evidence>
<dbReference type="Pfam" id="PF21654">
    <property type="entry name" value="DncV-like_NTFase"/>
    <property type="match status" value="1"/>
</dbReference>
<proteinExistence type="predicted"/>